<protein>
    <submittedName>
        <fullName evidence="2">Uncharacterized protein</fullName>
    </submittedName>
</protein>
<accession>A0A6J4LVP7</accession>
<gene>
    <name evidence="2" type="ORF">AVDCRST_MAG89-2664</name>
</gene>
<proteinExistence type="predicted"/>
<reference evidence="2" key="1">
    <citation type="submission" date="2020-02" db="EMBL/GenBank/DDBJ databases">
        <authorList>
            <person name="Meier V. D."/>
        </authorList>
    </citation>
    <scope>NUCLEOTIDE SEQUENCE</scope>
    <source>
        <strain evidence="2">AVDCRST_MAG89</strain>
    </source>
</reference>
<evidence type="ECO:0000313" key="2">
    <source>
        <dbReference type="EMBL" id="CAA9342110.1"/>
    </source>
</evidence>
<name>A0A6J4LVP7_9BACT</name>
<sequence length="59" mass="6108">MGMKEGHQKSGGIDTGMTPKGTHDDKPHTPATAGTNRDADKSGESKNQGHSHPRPSGAD</sequence>
<dbReference type="EMBL" id="CADCTV010000558">
    <property type="protein sequence ID" value="CAA9342110.1"/>
    <property type="molecule type" value="Genomic_DNA"/>
</dbReference>
<dbReference type="AlphaFoldDB" id="A0A6J4LVP7"/>
<evidence type="ECO:0000256" key="1">
    <source>
        <dbReference type="SAM" id="MobiDB-lite"/>
    </source>
</evidence>
<feature type="region of interest" description="Disordered" evidence="1">
    <location>
        <begin position="1"/>
        <end position="59"/>
    </location>
</feature>
<organism evidence="2">
    <name type="scientific">uncultured Gemmatimonadota bacterium</name>
    <dbReference type="NCBI Taxonomy" id="203437"/>
    <lineage>
        <taxon>Bacteria</taxon>
        <taxon>Pseudomonadati</taxon>
        <taxon>Gemmatimonadota</taxon>
        <taxon>environmental samples</taxon>
    </lineage>
</organism>